<sequence length="181" mass="18258">MHISMALVAGIAACAAAIPVNSARTIDTVANELACVARGDMACAGIASKRTATDLANELACVARGDMACAGHVEKRDPEIEQLANELSCVARGDMACAGLASQKRAVEAAINKLASDAQPDGACLLNAKSISTDFSNELCCAAQGDMACAGLVAKKRDTAEVANELACVARGDMACAGVVA</sequence>
<dbReference type="Proteomes" id="UP000020467">
    <property type="component" value="Unassembled WGS sequence"/>
</dbReference>
<protein>
    <submittedName>
        <fullName evidence="2">Uncharacterized protein</fullName>
    </submittedName>
</protein>
<dbReference type="HOGENOM" id="CLU_1488890_0_0_1"/>
<name>A0A010R7E8_9PEZI</name>
<gene>
    <name evidence="2" type="ORF">CFIO01_03534</name>
</gene>
<keyword evidence="1" id="KW-0732">Signal</keyword>
<organism evidence="2 3">
    <name type="scientific">Colletotrichum fioriniae PJ7</name>
    <dbReference type="NCBI Taxonomy" id="1445577"/>
    <lineage>
        <taxon>Eukaryota</taxon>
        <taxon>Fungi</taxon>
        <taxon>Dikarya</taxon>
        <taxon>Ascomycota</taxon>
        <taxon>Pezizomycotina</taxon>
        <taxon>Sordariomycetes</taxon>
        <taxon>Hypocreomycetidae</taxon>
        <taxon>Glomerellales</taxon>
        <taxon>Glomerellaceae</taxon>
        <taxon>Colletotrichum</taxon>
        <taxon>Colletotrichum acutatum species complex</taxon>
    </lineage>
</organism>
<evidence type="ECO:0000256" key="1">
    <source>
        <dbReference type="SAM" id="SignalP"/>
    </source>
</evidence>
<comment type="caution">
    <text evidence="2">The sequence shown here is derived from an EMBL/GenBank/DDBJ whole genome shotgun (WGS) entry which is preliminary data.</text>
</comment>
<accession>A0A010R7E8</accession>
<keyword evidence="3" id="KW-1185">Reference proteome</keyword>
<dbReference type="OrthoDB" id="4319676at2759"/>
<dbReference type="KEGG" id="cfj:CFIO01_03534"/>
<feature type="signal peptide" evidence="1">
    <location>
        <begin position="1"/>
        <end position="17"/>
    </location>
</feature>
<proteinExistence type="predicted"/>
<dbReference type="AlphaFoldDB" id="A0A010R7E8"/>
<evidence type="ECO:0000313" key="2">
    <source>
        <dbReference type="EMBL" id="EXF76141.1"/>
    </source>
</evidence>
<evidence type="ECO:0000313" key="3">
    <source>
        <dbReference type="Proteomes" id="UP000020467"/>
    </source>
</evidence>
<reference evidence="2 3" key="1">
    <citation type="submission" date="2014-02" db="EMBL/GenBank/DDBJ databases">
        <title>The genome sequence of Colletotrichum fioriniae PJ7.</title>
        <authorList>
            <person name="Baroncelli R."/>
            <person name="Thon M.R."/>
        </authorList>
    </citation>
    <scope>NUCLEOTIDE SEQUENCE [LARGE SCALE GENOMIC DNA]</scope>
    <source>
        <strain evidence="2 3">PJ7</strain>
    </source>
</reference>
<dbReference type="EMBL" id="JARH01000862">
    <property type="protein sequence ID" value="EXF76141.1"/>
    <property type="molecule type" value="Genomic_DNA"/>
</dbReference>
<feature type="chain" id="PRO_5001456017" evidence="1">
    <location>
        <begin position="18"/>
        <end position="181"/>
    </location>
</feature>